<dbReference type="InterPro" id="IPR050767">
    <property type="entry name" value="Sel1_AlgK"/>
</dbReference>
<dbReference type="SUPFAM" id="SSF81901">
    <property type="entry name" value="HCP-like"/>
    <property type="match status" value="6"/>
</dbReference>
<keyword evidence="2" id="KW-0614">Plasmid</keyword>
<accession>A0A977J6L4</accession>
<protein>
    <recommendedName>
        <fullName evidence="3">Enhanced entry protein EnhC</fullName>
    </recommendedName>
</protein>
<gene>
    <name evidence="2" type="ORF">LXO92_p00016</name>
</gene>
<sequence length="1208" mass="135111">MQRGRIFMKSLVPWVCLFVASAGQNVFADDFSAYRLGNYNKAIEPLMSQSGKNAVADYYLGRIYLYGYGQLKNSLLAIRYFTQSAQKGYLPAIQLMAKYTLLHDKDPQQAFTWFKKAADAGDVDAQMFTAAAYMYGVGVKKNMDAATRYYINAAKNGNSIAQFTLAKNFIESRNASNRKLGLIWLNKAVANNNPQAITRLGELYLEGKMLDKDENKGEQLLNQAAAQGFAPAMVALGELALEQNQKEQALQWFNKAGNQQNNEAYLDLAHIYLQQKSPVYDPKTAYMWTLKAAQNGLPQAKRELAEMYQKGIGVEVAPDLAKQWLNQAMQDESAKNQEAALAQAALWLSNGTTDKLEQTDFQMKGILSAWHNPMVLGDFAYNQGPQLKKMMRQSVFHPQFELVQPNDVPITSYYDALLSKTPGFQANQWTYPHYPLDHQLSVLERINTPIYTRINLPTPYIDANFYDYDDNSQAHVMDLWTQDWQAQLNYMSVFNHLYFRAILGDAQSQFQIGQMFQYGIGVGQSDSSAIIFYQNAAQQQHLGAEYNLAILYLQHAKDKKDYQLALNDLTDAAFKGNKRSQYVLARILSQGITGPDGTVYIQPNQEQATSMLYLAAANNYGPAEYELADSLARQNDSGLSVDVRKQKIAMIRQLYQGAADRGVSQALLPLAYYNAMDQDKQRQAQAFLIAKDEAATGNEHAALLMGLLYDRGIGVKADPGQAITWYQQAGQNAVSNFILGTYASEGKGIAQDKTKGMEQLQQSVDDQFSYADFNIAVLQKETGQDFLPNLIRSYKLGNSHAGIVLADYYLAENSDPEKMQEAKQIYTGLAVKGDQYAQLKLAYMLENGLGSEPDLAGAQRWYTASAEQGNPLAQYQLGQFYQLGENAEPDYNLAKQWYEKAAATLPEASVALGFIDETVNDNYVQALKAYEQAAMKGDALGIYDLALMYLYGKGTPVNYQKARDLFVEAATHQVHEAMNQLGALYFNGLGQPRDTQQALSWYKKAAELGNANALYQLGLLSETGFITKLDFNNALNYYQLSADKGNEKAMLALARMYHYGLGVEKNPKMAAGFYEKLAARQNAYAQYQLGTYYLEGTVGERSLSKGKELLQQASDNGSLQARKALQRMEAQTQARVSFIEPILINKVPVIAGQTADFMYLQALNEWNQGDEILSRMILQRLVTQYPNFIPAKRAFDQLNQIQKGSIFG</sequence>
<name>A0A977J6L4_9GAMM</name>
<organism evidence="2">
    <name type="scientific">Legionella resiliens</name>
    <dbReference type="NCBI Taxonomy" id="2905958"/>
    <lineage>
        <taxon>Bacteria</taxon>
        <taxon>Pseudomonadati</taxon>
        <taxon>Pseudomonadota</taxon>
        <taxon>Gammaproteobacteria</taxon>
        <taxon>Legionellales</taxon>
        <taxon>Legionellaceae</taxon>
        <taxon>Legionella</taxon>
    </lineage>
</organism>
<dbReference type="PANTHER" id="PTHR11102">
    <property type="entry name" value="SEL-1-LIKE PROTEIN"/>
    <property type="match status" value="1"/>
</dbReference>
<dbReference type="Pfam" id="PF08238">
    <property type="entry name" value="Sel1"/>
    <property type="match status" value="16"/>
</dbReference>
<keyword evidence="1" id="KW-0732">Signal</keyword>
<dbReference type="InterPro" id="IPR006597">
    <property type="entry name" value="Sel1-like"/>
</dbReference>
<dbReference type="InterPro" id="IPR011990">
    <property type="entry name" value="TPR-like_helical_dom_sf"/>
</dbReference>
<evidence type="ECO:0000256" key="1">
    <source>
        <dbReference type="SAM" id="SignalP"/>
    </source>
</evidence>
<geneLocation type="plasmid" evidence="2">
    <name>pVS16</name>
</geneLocation>
<dbReference type="EMBL" id="ON715015">
    <property type="protein sequence ID" value="UWX38850.1"/>
    <property type="molecule type" value="Genomic_DNA"/>
</dbReference>
<evidence type="ECO:0000313" key="2">
    <source>
        <dbReference type="EMBL" id="UWX38850.1"/>
    </source>
</evidence>
<dbReference type="PANTHER" id="PTHR11102:SF160">
    <property type="entry name" value="ERAD-ASSOCIATED E3 UBIQUITIN-PROTEIN LIGASE COMPONENT HRD3"/>
    <property type="match status" value="1"/>
</dbReference>
<proteinExistence type="predicted"/>
<feature type="signal peptide" evidence="1">
    <location>
        <begin position="1"/>
        <end position="28"/>
    </location>
</feature>
<dbReference type="Gene3D" id="1.25.40.10">
    <property type="entry name" value="Tetratricopeptide repeat domain"/>
    <property type="match status" value="5"/>
</dbReference>
<dbReference type="SMART" id="SM00671">
    <property type="entry name" value="SEL1"/>
    <property type="match status" value="21"/>
</dbReference>
<dbReference type="AlphaFoldDB" id="A0A977J6L4"/>
<reference evidence="2" key="1">
    <citation type="submission" date="2022-06" db="EMBL/GenBank/DDBJ databases">
        <authorList>
            <person name="Cristino S."/>
        </authorList>
    </citation>
    <scope>NUCLEOTIDE SEQUENCE</scope>
    <source>
        <strain evidence="2">8cVS16</strain>
        <plasmid evidence="2">pVS16</plasmid>
    </source>
</reference>
<evidence type="ECO:0008006" key="3">
    <source>
        <dbReference type="Google" id="ProtNLM"/>
    </source>
</evidence>
<feature type="chain" id="PRO_5036870893" description="Enhanced entry protein EnhC" evidence="1">
    <location>
        <begin position="29"/>
        <end position="1208"/>
    </location>
</feature>